<accession>A0ABM7UZI0</accession>
<gene>
    <name evidence="1" type="ORF">GENT11_13790</name>
</gene>
<dbReference type="EMBL" id="AP025183">
    <property type="protein sequence ID" value="BDB53067.1"/>
    <property type="molecule type" value="Genomic_DNA"/>
</dbReference>
<dbReference type="InterPro" id="IPR011989">
    <property type="entry name" value="ARM-like"/>
</dbReference>
<keyword evidence="2" id="KW-1185">Reference proteome</keyword>
<dbReference type="SUPFAM" id="SSF48371">
    <property type="entry name" value="ARM repeat"/>
    <property type="match status" value="1"/>
</dbReference>
<reference evidence="1 2" key="2">
    <citation type="journal article" date="2022" name="Microorganisms">
        <title>Complete Genome Sequences of Two Flavobacterium ammonificans Strains and a Flavobacterium ammoniigenes Strain of Ammonifying Bacterioplankton Isolated from Surface River Water.</title>
        <authorList>
            <person name="Suda W."/>
            <person name="Ogata Y."/>
            <person name="Shindo C."/>
            <person name="Watanabe K."/>
        </authorList>
    </citation>
    <scope>NUCLEOTIDE SEQUENCE [LARGE SCALE GENOMIC DNA]</scope>
    <source>
        <strain evidence="1 2">GENT11</strain>
    </source>
</reference>
<proteinExistence type="predicted"/>
<name>A0ABM7UZI0_9FLAO</name>
<organism evidence="1 2">
    <name type="scientific">Flavobacterium ammonificans</name>
    <dbReference type="NCBI Taxonomy" id="1751056"/>
    <lineage>
        <taxon>Bacteria</taxon>
        <taxon>Pseudomonadati</taxon>
        <taxon>Bacteroidota</taxon>
        <taxon>Flavobacteriia</taxon>
        <taxon>Flavobacteriales</taxon>
        <taxon>Flavobacteriaceae</taxon>
        <taxon>Flavobacterium</taxon>
    </lineage>
</organism>
<evidence type="ECO:0008006" key="3">
    <source>
        <dbReference type="Google" id="ProtNLM"/>
    </source>
</evidence>
<evidence type="ECO:0000313" key="2">
    <source>
        <dbReference type="Proteomes" id="UP001319865"/>
    </source>
</evidence>
<dbReference type="Gene3D" id="1.25.10.10">
    <property type="entry name" value="Leucine-rich Repeat Variant"/>
    <property type="match status" value="1"/>
</dbReference>
<evidence type="ECO:0000313" key="1">
    <source>
        <dbReference type="EMBL" id="BDB53067.1"/>
    </source>
</evidence>
<reference evidence="1 2" key="1">
    <citation type="journal article" date="2022" name="Int. J. Syst. Evol. Microbiol.">
        <title>Flavobacterium ammonificans sp. nov. and Flavobacterium ammoniigenes sp. nov., ammonifying bacteria isolated from surface river water.</title>
        <authorList>
            <person name="Watanabe K."/>
            <person name="Kitamura T."/>
            <person name="Ogata Y."/>
            <person name="Shindo C."/>
            <person name="Suda W."/>
        </authorList>
    </citation>
    <scope>NUCLEOTIDE SEQUENCE [LARGE SCALE GENOMIC DNA]</scope>
    <source>
        <strain evidence="1 2">GENT11</strain>
    </source>
</reference>
<dbReference type="Proteomes" id="UP001319865">
    <property type="component" value="Chromosome"/>
</dbReference>
<dbReference type="RefSeq" id="WP_229329128.1">
    <property type="nucleotide sequence ID" value="NZ_AP025183.1"/>
</dbReference>
<protein>
    <recommendedName>
        <fullName evidence="3">HEAT repeat domain-containing protein</fullName>
    </recommendedName>
</protein>
<sequence length="318" mass="35936">MVSELKNSDSIEESKKIADEIAATYDINAVDLIESKYANFTPLIEETYSNILNYYASNFDKFDDNNRVLAFNFINKMLGNDRKSILTNEAIVNIYLSGLENSKSIYFNKELNKIIIDFENGNSDHSVLDKLFEKWSNDVSEFETISSIESEIILNSILYFEDYSSNYFLQFIVSEEKARDLVAHYGESVVDDLKIMMQNSSSETRYAAAEVLIKMIKLHPEAVESLTNALKDEDLSMIAENYPFYIRLGAKGSEDILLMTLRDNFNLTMGVDFLNCGNAYIEKGTIAIAKDNGYHVTSNVGINSGPIWGSGNGEEEIE</sequence>
<dbReference type="InterPro" id="IPR016024">
    <property type="entry name" value="ARM-type_fold"/>
</dbReference>